<name>A0ABT1ZH24_9MICO</name>
<dbReference type="InterPro" id="IPR000014">
    <property type="entry name" value="PAS"/>
</dbReference>
<dbReference type="CDD" id="cd00130">
    <property type="entry name" value="PAS"/>
    <property type="match status" value="1"/>
</dbReference>
<reference evidence="11 12" key="1">
    <citation type="submission" date="2022-08" db="EMBL/GenBank/DDBJ databases">
        <authorList>
            <person name="Li F."/>
        </authorList>
    </citation>
    <scope>NUCLEOTIDE SEQUENCE [LARGE SCALE GENOMIC DNA]</scope>
    <source>
        <strain evidence="11 12">10F1B-8-1</strain>
    </source>
</reference>
<evidence type="ECO:0000256" key="8">
    <source>
        <dbReference type="SAM" id="Phobius"/>
    </source>
</evidence>
<comment type="catalytic activity">
    <reaction evidence="1">
        <text>ATP + protein L-histidine = ADP + protein N-phospho-L-histidine.</text>
        <dbReference type="EC" id="2.7.13.3"/>
    </reaction>
</comment>
<feature type="transmembrane region" description="Helical" evidence="8">
    <location>
        <begin position="53"/>
        <end position="73"/>
    </location>
</feature>
<feature type="transmembrane region" description="Helical" evidence="8">
    <location>
        <begin position="21"/>
        <end position="41"/>
    </location>
</feature>
<dbReference type="EC" id="2.7.13.3" evidence="3"/>
<evidence type="ECO:0000256" key="7">
    <source>
        <dbReference type="ARBA" id="ARBA00023012"/>
    </source>
</evidence>
<gene>
    <name evidence="11" type="ORF">NUH29_10580</name>
</gene>
<dbReference type="Pfam" id="PF00989">
    <property type="entry name" value="PAS"/>
    <property type="match status" value="1"/>
</dbReference>
<sequence length="582" mass="63010">MTRAEGRVWERWYAFLDTPSPLLKQAPTATALVLAIVITLVTPDLVFDPLPAALVGIGAVAAATSMALVLSLQRTPVPEWTVLTIPMIDILGLGLFRAGTGGTGSIYAALILMPIVWLAAAPGLRNVIIVVGLSSLALSLPYLADPPESGSQWLRVIVSPAIFAVVAVIINELSRLGRVRAEEAERLVAERSDALEETMRAVAKLQDSEQRYRELLEMFRSVWNATTAQAVVATDHDGLVVAWNPGATELFGFEDLDAEYAMRVQELFSPDTVAMLDTEALRVRDDDPLSPGVRSLFALADTGIPVVREFPMTREDGSTVPVRLTITIRRDGTDARVGYLLVATDETRAHEVSRMKDEFVGMISHELRTPLSSILGYLELLRDDTEHPLTEEQLQFLSVAERNARRLLRLVGDLLFTAQVESGRFPLDKHEVDLAAVVRAAIESAQPVADTGGVGMVSAVPEREVRVLADPVRIGQAVDNLISNALKFTPRGGDVVVTLTADEQAATISVRDTGLGIPPDEVDRLFTRFFRASTATRNAVPGVGLGLNITKAIVSAHDGEMDVASEEGVGTEFRIVLPRGTH</sequence>
<dbReference type="CDD" id="cd00082">
    <property type="entry name" value="HisKA"/>
    <property type="match status" value="1"/>
</dbReference>
<feature type="transmembrane region" description="Helical" evidence="8">
    <location>
        <begin position="150"/>
        <end position="170"/>
    </location>
</feature>
<comment type="caution">
    <text evidence="11">The sequence shown here is derived from an EMBL/GenBank/DDBJ whole genome shotgun (WGS) entry which is preliminary data.</text>
</comment>
<dbReference type="PROSITE" id="PS50112">
    <property type="entry name" value="PAS"/>
    <property type="match status" value="1"/>
</dbReference>
<dbReference type="InterPro" id="IPR050736">
    <property type="entry name" value="Sensor_HK_Regulatory"/>
</dbReference>
<dbReference type="Gene3D" id="3.30.565.10">
    <property type="entry name" value="Histidine kinase-like ATPase, C-terminal domain"/>
    <property type="match status" value="1"/>
</dbReference>
<dbReference type="SUPFAM" id="SSF55874">
    <property type="entry name" value="ATPase domain of HSP90 chaperone/DNA topoisomerase II/histidine kinase"/>
    <property type="match status" value="1"/>
</dbReference>
<dbReference type="InterPro" id="IPR035965">
    <property type="entry name" value="PAS-like_dom_sf"/>
</dbReference>
<protein>
    <recommendedName>
        <fullName evidence="3">histidine kinase</fullName>
        <ecNumber evidence="3">2.7.13.3</ecNumber>
    </recommendedName>
</protein>
<dbReference type="Gene3D" id="1.10.287.130">
    <property type="match status" value="1"/>
</dbReference>
<dbReference type="Pfam" id="PF02518">
    <property type="entry name" value="HATPase_c"/>
    <property type="match status" value="1"/>
</dbReference>
<dbReference type="SMART" id="SM00388">
    <property type="entry name" value="HisKA"/>
    <property type="match status" value="1"/>
</dbReference>
<dbReference type="InterPro" id="IPR036890">
    <property type="entry name" value="HATPase_C_sf"/>
</dbReference>
<feature type="transmembrane region" description="Helical" evidence="8">
    <location>
        <begin position="104"/>
        <end position="120"/>
    </location>
</feature>
<dbReference type="PRINTS" id="PR00344">
    <property type="entry name" value="BCTRLSENSOR"/>
</dbReference>
<keyword evidence="6" id="KW-0418">Kinase</keyword>
<evidence type="ECO:0000256" key="6">
    <source>
        <dbReference type="ARBA" id="ARBA00022777"/>
    </source>
</evidence>
<dbReference type="CDD" id="cd00075">
    <property type="entry name" value="HATPase"/>
    <property type="match status" value="1"/>
</dbReference>
<feature type="domain" description="PAS" evidence="10">
    <location>
        <begin position="208"/>
        <end position="287"/>
    </location>
</feature>
<dbReference type="InterPro" id="IPR004358">
    <property type="entry name" value="Sig_transdc_His_kin-like_C"/>
</dbReference>
<dbReference type="PANTHER" id="PTHR43711:SF1">
    <property type="entry name" value="HISTIDINE KINASE 1"/>
    <property type="match status" value="1"/>
</dbReference>
<proteinExistence type="predicted"/>
<evidence type="ECO:0000256" key="3">
    <source>
        <dbReference type="ARBA" id="ARBA00012438"/>
    </source>
</evidence>
<dbReference type="InterPro" id="IPR036097">
    <property type="entry name" value="HisK_dim/P_sf"/>
</dbReference>
<evidence type="ECO:0000256" key="4">
    <source>
        <dbReference type="ARBA" id="ARBA00022553"/>
    </source>
</evidence>
<dbReference type="InterPro" id="IPR003661">
    <property type="entry name" value="HisK_dim/P_dom"/>
</dbReference>
<evidence type="ECO:0000259" key="10">
    <source>
        <dbReference type="PROSITE" id="PS50112"/>
    </source>
</evidence>
<feature type="domain" description="Histidine kinase" evidence="9">
    <location>
        <begin position="362"/>
        <end position="581"/>
    </location>
</feature>
<dbReference type="Pfam" id="PF00512">
    <property type="entry name" value="HisKA"/>
    <property type="match status" value="1"/>
</dbReference>
<keyword evidence="8" id="KW-1133">Transmembrane helix</keyword>
<dbReference type="SMART" id="SM00387">
    <property type="entry name" value="HATPase_c"/>
    <property type="match status" value="1"/>
</dbReference>
<dbReference type="Gene3D" id="3.30.450.20">
    <property type="entry name" value="PAS domain"/>
    <property type="match status" value="1"/>
</dbReference>
<comment type="subcellular location">
    <subcellularLocation>
        <location evidence="2">Cell membrane</location>
    </subcellularLocation>
</comment>
<keyword evidence="11" id="KW-0547">Nucleotide-binding</keyword>
<dbReference type="Proteomes" id="UP001205337">
    <property type="component" value="Unassembled WGS sequence"/>
</dbReference>
<keyword evidence="7" id="KW-0902">Two-component regulatory system</keyword>
<evidence type="ECO:0000313" key="12">
    <source>
        <dbReference type="Proteomes" id="UP001205337"/>
    </source>
</evidence>
<dbReference type="EMBL" id="JANTHX010000007">
    <property type="protein sequence ID" value="MCS0499992.1"/>
    <property type="molecule type" value="Genomic_DNA"/>
</dbReference>
<dbReference type="NCBIfam" id="TIGR00229">
    <property type="entry name" value="sensory_box"/>
    <property type="match status" value="1"/>
</dbReference>
<keyword evidence="8" id="KW-0812">Transmembrane</keyword>
<keyword evidence="11" id="KW-0067">ATP-binding</keyword>
<evidence type="ECO:0000259" key="9">
    <source>
        <dbReference type="PROSITE" id="PS50109"/>
    </source>
</evidence>
<dbReference type="InterPro" id="IPR005467">
    <property type="entry name" value="His_kinase_dom"/>
</dbReference>
<keyword evidence="8" id="KW-0472">Membrane</keyword>
<dbReference type="InterPro" id="IPR013767">
    <property type="entry name" value="PAS_fold"/>
</dbReference>
<evidence type="ECO:0000256" key="1">
    <source>
        <dbReference type="ARBA" id="ARBA00000085"/>
    </source>
</evidence>
<dbReference type="SUPFAM" id="SSF55785">
    <property type="entry name" value="PYP-like sensor domain (PAS domain)"/>
    <property type="match status" value="1"/>
</dbReference>
<keyword evidence="12" id="KW-1185">Reference proteome</keyword>
<dbReference type="InterPro" id="IPR003594">
    <property type="entry name" value="HATPase_dom"/>
</dbReference>
<dbReference type="SUPFAM" id="SSF47384">
    <property type="entry name" value="Homodimeric domain of signal transducing histidine kinase"/>
    <property type="match status" value="1"/>
</dbReference>
<keyword evidence="5" id="KW-0808">Transferase</keyword>
<keyword evidence="4" id="KW-0597">Phosphoprotein</keyword>
<dbReference type="RefSeq" id="WP_258799083.1">
    <property type="nucleotide sequence ID" value="NZ_JANTHX010000007.1"/>
</dbReference>
<feature type="transmembrane region" description="Helical" evidence="8">
    <location>
        <begin position="127"/>
        <end position="144"/>
    </location>
</feature>
<evidence type="ECO:0000256" key="5">
    <source>
        <dbReference type="ARBA" id="ARBA00022679"/>
    </source>
</evidence>
<dbReference type="GO" id="GO:0005524">
    <property type="term" value="F:ATP binding"/>
    <property type="evidence" value="ECO:0007669"/>
    <property type="project" value="UniProtKB-KW"/>
</dbReference>
<dbReference type="PANTHER" id="PTHR43711">
    <property type="entry name" value="TWO-COMPONENT HISTIDINE KINASE"/>
    <property type="match status" value="1"/>
</dbReference>
<dbReference type="PROSITE" id="PS50109">
    <property type="entry name" value="HIS_KIN"/>
    <property type="match status" value="1"/>
</dbReference>
<evidence type="ECO:0000313" key="11">
    <source>
        <dbReference type="EMBL" id="MCS0499992.1"/>
    </source>
</evidence>
<evidence type="ECO:0000256" key="2">
    <source>
        <dbReference type="ARBA" id="ARBA00004236"/>
    </source>
</evidence>
<organism evidence="11 12">
    <name type="scientific">Protaetiibacter mangrovi</name>
    <dbReference type="NCBI Taxonomy" id="2970926"/>
    <lineage>
        <taxon>Bacteria</taxon>
        <taxon>Bacillati</taxon>
        <taxon>Actinomycetota</taxon>
        <taxon>Actinomycetes</taxon>
        <taxon>Micrococcales</taxon>
        <taxon>Microbacteriaceae</taxon>
        <taxon>Protaetiibacter</taxon>
    </lineage>
</organism>
<accession>A0ABT1ZH24</accession>